<accession>A0A432MH41</accession>
<evidence type="ECO:0000259" key="2">
    <source>
        <dbReference type="Pfam" id="PF07583"/>
    </source>
</evidence>
<dbReference type="EMBL" id="RYZH01000035">
    <property type="protein sequence ID" value="RUL85960.1"/>
    <property type="molecule type" value="Genomic_DNA"/>
</dbReference>
<dbReference type="InterPro" id="IPR011444">
    <property type="entry name" value="DUF1549"/>
</dbReference>
<evidence type="ECO:0000259" key="3">
    <source>
        <dbReference type="Pfam" id="PF07587"/>
    </source>
</evidence>
<dbReference type="PANTHER" id="PTHR35889">
    <property type="entry name" value="CYCLOINULO-OLIGOSACCHARIDE FRUCTANOTRANSFERASE-RELATED"/>
    <property type="match status" value="1"/>
</dbReference>
<feature type="signal peptide" evidence="1">
    <location>
        <begin position="1"/>
        <end position="24"/>
    </location>
</feature>
<dbReference type="Pfam" id="PF07587">
    <property type="entry name" value="PSD1"/>
    <property type="match status" value="1"/>
</dbReference>
<gene>
    <name evidence="4" type="ORF">TsocGM_17320</name>
</gene>
<feature type="domain" description="DUF1553" evidence="3">
    <location>
        <begin position="293"/>
        <end position="543"/>
    </location>
</feature>
<keyword evidence="1" id="KW-0732">Signal</keyword>
<protein>
    <submittedName>
        <fullName evidence="4">DUF1549 domain-containing protein</fullName>
    </submittedName>
</protein>
<organism evidence="4 5">
    <name type="scientific">Tautonia sociabilis</name>
    <dbReference type="NCBI Taxonomy" id="2080755"/>
    <lineage>
        <taxon>Bacteria</taxon>
        <taxon>Pseudomonadati</taxon>
        <taxon>Planctomycetota</taxon>
        <taxon>Planctomycetia</taxon>
        <taxon>Isosphaerales</taxon>
        <taxon>Isosphaeraceae</taxon>
        <taxon>Tautonia</taxon>
    </lineage>
</organism>
<dbReference type="AlphaFoldDB" id="A0A432MH41"/>
<dbReference type="InterPro" id="IPR022655">
    <property type="entry name" value="DUF1553"/>
</dbReference>
<dbReference type="Pfam" id="PF07583">
    <property type="entry name" value="PSCyt2"/>
    <property type="match status" value="1"/>
</dbReference>
<name>A0A432MH41_9BACT</name>
<evidence type="ECO:0000313" key="5">
    <source>
        <dbReference type="Proteomes" id="UP000280296"/>
    </source>
</evidence>
<feature type="chain" id="PRO_5019528655" evidence="1">
    <location>
        <begin position="25"/>
        <end position="573"/>
    </location>
</feature>
<keyword evidence="5" id="KW-1185">Reference proteome</keyword>
<feature type="domain" description="DUF1549" evidence="2">
    <location>
        <begin position="35"/>
        <end position="216"/>
    </location>
</feature>
<reference evidence="4 5" key="1">
    <citation type="submission" date="2018-12" db="EMBL/GenBank/DDBJ databases">
        <authorList>
            <person name="Toschakov S.V."/>
        </authorList>
    </citation>
    <scope>NUCLEOTIDE SEQUENCE [LARGE SCALE GENOMIC DNA]</scope>
    <source>
        <strain evidence="4 5">GM2012</strain>
    </source>
</reference>
<sequence length="573" mass="64136">MVPGALAAPIVLMLLASGLRSAPAAEAELSLHERIDRLIEAKLDAPPAAPATDGEFLRRAYLDLAGTIPSPEEARAFLDDPSPYKRDRLVDRLLELPSYARRMQYVFDATLLERRGDQHVPRADWEAFLLRCFAENVPYDEFVRRILEADGSEPPEQRAPAKFILERGADPDLLTRDIGRLFLGRDLQCAQCHDHPLIEDYKQAHYYGLRAFLDRTSLFTDPKTSRAMLAEKAEGETTFQSVFRKSVTHTTAPRILDLEPIADPELPENEAERYEVAPAKDVRSIPKYSRFDQLAPSLASDDVDAFSRTIANRLWALMMKRGLVHPLDLDHADNPPSHPELLDLLANSIRAMDYDIKAFLRELARTRAYRRSSEPPPGASEDLVEPSRFAVAGLEPLSPEQLAWSLMQALGVVDAHRQQAEADLDALEADLCDLCREDRDRIANRPWRIEQMVHDRLAGNVRGFVQIFGASEGQPDSSVESSVHQALFLSNGPLVQSWLNPSGTNLTARLAAIEDPAAVAEPLYLAVLSRRPSEEERAEVVSYLESRGADQRAAAVRELAWALVTCSEFRFDH</sequence>
<dbReference type="PANTHER" id="PTHR35889:SF3">
    <property type="entry name" value="F-BOX DOMAIN-CONTAINING PROTEIN"/>
    <property type="match status" value="1"/>
</dbReference>
<dbReference type="OrthoDB" id="289126at2"/>
<comment type="caution">
    <text evidence="4">The sequence shown here is derived from an EMBL/GenBank/DDBJ whole genome shotgun (WGS) entry which is preliminary data.</text>
</comment>
<proteinExistence type="predicted"/>
<evidence type="ECO:0000313" key="4">
    <source>
        <dbReference type="EMBL" id="RUL85960.1"/>
    </source>
</evidence>
<dbReference type="Proteomes" id="UP000280296">
    <property type="component" value="Unassembled WGS sequence"/>
</dbReference>
<evidence type="ECO:0000256" key="1">
    <source>
        <dbReference type="SAM" id="SignalP"/>
    </source>
</evidence>
<reference evidence="4 5" key="2">
    <citation type="submission" date="2019-01" db="EMBL/GenBank/DDBJ databases">
        <title>Tautonia sociabilis, a novel thermotolerant planctomycete of Isosphaeraceae family, isolated from a 4000 m deep subterranean habitat.</title>
        <authorList>
            <person name="Kovaleva O.L."/>
            <person name="Elcheninov A.G."/>
            <person name="Van Heerden E."/>
            <person name="Toshchakov S.V."/>
            <person name="Novikov A."/>
            <person name="Bonch-Osmolovskaya E.A."/>
            <person name="Kublanov I.V."/>
        </authorList>
    </citation>
    <scope>NUCLEOTIDE SEQUENCE [LARGE SCALE GENOMIC DNA]</scope>
    <source>
        <strain evidence="4 5">GM2012</strain>
    </source>
</reference>